<dbReference type="EMBL" id="AACVIE010000004">
    <property type="protein sequence ID" value="EAM5642445.1"/>
    <property type="molecule type" value="Genomic_DNA"/>
</dbReference>
<organism evidence="1">
    <name type="scientific">Salmonella enterica</name>
    <name type="common">Salmonella choleraesuis</name>
    <dbReference type="NCBI Taxonomy" id="28901"/>
    <lineage>
        <taxon>Bacteria</taxon>
        <taxon>Pseudomonadati</taxon>
        <taxon>Pseudomonadota</taxon>
        <taxon>Gammaproteobacteria</taxon>
        <taxon>Enterobacterales</taxon>
        <taxon>Enterobacteriaceae</taxon>
        <taxon>Salmonella</taxon>
    </lineage>
</organism>
<sequence length="120" mass="14412">MGKYEITFEEIDFYVNQIIYELEISLHKLDYYPGNVIFKELTDKMGVEALTNVAQIFINNEHLEVLEYMSPEVHKFMLMWIDNIEFEYVDIPALIVTKEKEHVITESIIENHDKNKRRRL</sequence>
<reference evidence="1" key="1">
    <citation type="submission" date="2019-01" db="EMBL/GenBank/DDBJ databases">
        <authorList>
            <consortium name="PulseNet: The National Subtyping Network for Foodborne Disease Surveillance"/>
            <person name="Tarr C.L."/>
            <person name="Trees E."/>
            <person name="Katz L.S."/>
            <person name="Carleton-Romer H.A."/>
            <person name="Stroika S."/>
            <person name="Kucerova Z."/>
            <person name="Roache K.F."/>
            <person name="Sabol A.L."/>
            <person name="Besser J."/>
            <person name="Gerner-Smidt P."/>
        </authorList>
    </citation>
    <scope>NUCLEOTIDE SEQUENCE</scope>
    <source>
        <strain evidence="1">PNUSAS064512</strain>
    </source>
</reference>
<comment type="caution">
    <text evidence="1">The sequence shown here is derived from an EMBL/GenBank/DDBJ whole genome shotgun (WGS) entry which is preliminary data.</text>
</comment>
<gene>
    <name evidence="1" type="ORF">EOF35_10310</name>
</gene>
<protein>
    <submittedName>
        <fullName evidence="1">Uncharacterized protein</fullName>
    </submittedName>
</protein>
<accession>A0A5T2QWM3</accession>
<evidence type="ECO:0000313" key="1">
    <source>
        <dbReference type="EMBL" id="EAM5642445.1"/>
    </source>
</evidence>
<name>A0A5T2QWM3_SALER</name>
<proteinExistence type="predicted"/>
<dbReference type="AlphaFoldDB" id="A0A5T2QWM3"/>